<feature type="transmembrane region" description="Helical" evidence="9">
    <location>
        <begin position="756"/>
        <end position="780"/>
    </location>
</feature>
<evidence type="ECO:0000256" key="1">
    <source>
        <dbReference type="ARBA" id="ARBA00004141"/>
    </source>
</evidence>
<accession>A0ABR3QXB9</accession>
<feature type="transmembrane region" description="Helical" evidence="9">
    <location>
        <begin position="218"/>
        <end position="244"/>
    </location>
</feature>
<evidence type="ECO:0000256" key="3">
    <source>
        <dbReference type="ARBA" id="ARBA00022448"/>
    </source>
</evidence>
<organism evidence="10 11">
    <name type="scientific">Nothophoma quercina</name>
    <dbReference type="NCBI Taxonomy" id="749835"/>
    <lineage>
        <taxon>Eukaryota</taxon>
        <taxon>Fungi</taxon>
        <taxon>Dikarya</taxon>
        <taxon>Ascomycota</taxon>
        <taxon>Pezizomycotina</taxon>
        <taxon>Dothideomycetes</taxon>
        <taxon>Pleosporomycetidae</taxon>
        <taxon>Pleosporales</taxon>
        <taxon>Pleosporineae</taxon>
        <taxon>Didymellaceae</taxon>
        <taxon>Nothophoma</taxon>
    </lineage>
</organism>
<keyword evidence="6" id="KW-0653">Protein transport</keyword>
<feature type="transmembrane region" description="Helical" evidence="9">
    <location>
        <begin position="355"/>
        <end position="374"/>
    </location>
</feature>
<dbReference type="Pfam" id="PF03169">
    <property type="entry name" value="OPT"/>
    <property type="match status" value="1"/>
</dbReference>
<sequence>MGDTLILGAPGIEGKTTVAPSHAAINAFTEEKHRLAADDNEFEKSGTLEPEIKAALPFYDSVEHGDEDHVIITGADAAAHLLPMRDDQEPALTFRSIFLATILSAFQAVVYQIYMFKPTLVTIQGTFIVLMAYFLGNAWARVLPRGDKFEARWRAKGGSGKVPVYIQIISFFNYGHWNLKEHSIAAITATSASIAAPSSQVFAAQDIFYSLPLSPVTVIFSTISIGLFGYGICGIMRPICVWHVDAVYWSSLPTVKVIQGLHWQSVKDSKPIRWFWIAFSCMFAYEFFPAYIFPWLNSVSIPCLAAMHATGSKAATLTNIFGGATNNEGLGLFTLSFDWQYITSFQSSLPLKFQLHQTAGFGVCFVVMIAIYYGNAWNAKSLPFMSTRLLTQDGGRYPSTSVFVNGVLDKSALAKYGLPRLSGTFAYAMFMANAAIGAMIAHIALFWGGDIVRTFKLARVGKFNDPHHVHMHKNYKDAPWWWYVVVLVVSFILGLIVVIKENITLPVWAYIIALIMGVIIAPFSTILYSRFGNGIATNNLSKVIAGLVLPGRPIGNMYFAAWSHNVINGSVQLSMDLKLGEYRTSMPVLVKGTTLIEHTVKIPPRVMFMTQIYGTVLGGFINYAVMISIVAGNKELLADTNGDASWSGATIQSYNTNASTWALAAYLYKQGQTYSIVPFGLLIGAGIVAAHRIFAQFVPKIGKFSVNEINFPQFIQYAGYIPYNQSQTCVILSWTIVGFYTQFYLRNYRPRIFKDYSYLIAGAFDGASLTCLFILSFAVFGAGGPAIPFPQWWGNNIAGNYDHCPIAE</sequence>
<evidence type="ECO:0000256" key="6">
    <source>
        <dbReference type="ARBA" id="ARBA00022927"/>
    </source>
</evidence>
<keyword evidence="8 9" id="KW-0472">Membrane</keyword>
<evidence type="ECO:0008006" key="12">
    <source>
        <dbReference type="Google" id="ProtNLM"/>
    </source>
</evidence>
<reference evidence="10 11" key="1">
    <citation type="submission" date="2024-02" db="EMBL/GenBank/DDBJ databases">
        <title>De novo assembly and annotation of 12 fungi associated with fruit tree decline syndrome in Ontario, Canada.</title>
        <authorList>
            <person name="Sulman M."/>
            <person name="Ellouze W."/>
            <person name="Ilyukhin E."/>
        </authorList>
    </citation>
    <scope>NUCLEOTIDE SEQUENCE [LARGE SCALE GENOMIC DNA]</scope>
    <source>
        <strain evidence="10 11">M97-236</strain>
    </source>
</reference>
<evidence type="ECO:0000313" key="11">
    <source>
        <dbReference type="Proteomes" id="UP001521222"/>
    </source>
</evidence>
<feature type="transmembrane region" description="Helical" evidence="9">
    <location>
        <begin position="274"/>
        <end position="293"/>
    </location>
</feature>
<protein>
    <recommendedName>
        <fullName evidence="12">OPT oligopeptide transporter</fullName>
    </recommendedName>
</protein>
<feature type="transmembrane region" description="Helical" evidence="9">
    <location>
        <begin position="676"/>
        <end position="695"/>
    </location>
</feature>
<feature type="transmembrane region" description="Helical" evidence="9">
    <location>
        <begin position="425"/>
        <end position="447"/>
    </location>
</feature>
<keyword evidence="5" id="KW-0571">Peptide transport</keyword>
<name>A0ABR3QXB9_9PLEO</name>
<evidence type="ECO:0000256" key="9">
    <source>
        <dbReference type="SAM" id="Phobius"/>
    </source>
</evidence>
<evidence type="ECO:0000256" key="4">
    <source>
        <dbReference type="ARBA" id="ARBA00022692"/>
    </source>
</evidence>
<dbReference type="InterPro" id="IPR004648">
    <property type="entry name" value="Oligpept_transpt"/>
</dbReference>
<keyword evidence="7 9" id="KW-1133">Transmembrane helix</keyword>
<feature type="transmembrane region" description="Helical" evidence="9">
    <location>
        <begin position="505"/>
        <end position="528"/>
    </location>
</feature>
<keyword evidence="3" id="KW-0813">Transport</keyword>
<feature type="transmembrane region" description="Helical" evidence="9">
    <location>
        <begin position="612"/>
        <end position="631"/>
    </location>
</feature>
<dbReference type="NCBIfam" id="TIGR00728">
    <property type="entry name" value="OPT_sfam"/>
    <property type="match status" value="1"/>
</dbReference>
<evidence type="ECO:0000256" key="2">
    <source>
        <dbReference type="ARBA" id="ARBA00008807"/>
    </source>
</evidence>
<comment type="subcellular location">
    <subcellularLocation>
        <location evidence="1">Membrane</location>
        <topology evidence="1">Multi-pass membrane protein</topology>
    </subcellularLocation>
</comment>
<gene>
    <name evidence="10" type="ORF">SLS59_007833</name>
</gene>
<feature type="transmembrane region" description="Helical" evidence="9">
    <location>
        <begin position="92"/>
        <end position="114"/>
    </location>
</feature>
<evidence type="ECO:0000256" key="5">
    <source>
        <dbReference type="ARBA" id="ARBA00022856"/>
    </source>
</evidence>
<feature type="transmembrane region" description="Helical" evidence="9">
    <location>
        <begin position="480"/>
        <end position="499"/>
    </location>
</feature>
<feature type="transmembrane region" description="Helical" evidence="9">
    <location>
        <begin position="120"/>
        <end position="140"/>
    </location>
</feature>
<evidence type="ECO:0000256" key="7">
    <source>
        <dbReference type="ARBA" id="ARBA00022989"/>
    </source>
</evidence>
<keyword evidence="11" id="KW-1185">Reference proteome</keyword>
<evidence type="ECO:0000313" key="10">
    <source>
        <dbReference type="EMBL" id="KAL1596801.1"/>
    </source>
</evidence>
<comment type="caution">
    <text evidence="10">The sequence shown here is derived from an EMBL/GenBank/DDBJ whole genome shotgun (WGS) entry which is preliminary data.</text>
</comment>
<keyword evidence="4 9" id="KW-0812">Transmembrane</keyword>
<dbReference type="EMBL" id="JAKIXB020000028">
    <property type="protein sequence ID" value="KAL1596801.1"/>
    <property type="molecule type" value="Genomic_DNA"/>
</dbReference>
<dbReference type="InterPro" id="IPR004813">
    <property type="entry name" value="OPT"/>
</dbReference>
<dbReference type="PANTHER" id="PTHR22601">
    <property type="entry name" value="ISP4 LIKE PROTEIN"/>
    <property type="match status" value="1"/>
</dbReference>
<dbReference type="Proteomes" id="UP001521222">
    <property type="component" value="Unassembled WGS sequence"/>
</dbReference>
<comment type="similarity">
    <text evidence="2">Belongs to the oligopeptide OPT transporter family.</text>
</comment>
<evidence type="ECO:0000256" key="8">
    <source>
        <dbReference type="ARBA" id="ARBA00023136"/>
    </source>
</evidence>
<proteinExistence type="inferred from homology"/>